<keyword evidence="1" id="KW-0378">Hydrolase</keyword>
<dbReference type="InterPro" id="IPR051828">
    <property type="entry name" value="HAD-like_hydrolase_domain"/>
</dbReference>
<keyword evidence="2" id="KW-1185">Reference proteome</keyword>
<gene>
    <name evidence="1" type="ORF">SNE25_09695</name>
</gene>
<dbReference type="EMBL" id="CP139558">
    <property type="protein sequence ID" value="WPU95789.1"/>
    <property type="molecule type" value="Genomic_DNA"/>
</dbReference>
<dbReference type="RefSeq" id="WP_321564895.1">
    <property type="nucleotide sequence ID" value="NZ_CP139558.1"/>
</dbReference>
<accession>A0ABZ0TRP7</accession>
<dbReference type="GO" id="GO:0016787">
    <property type="term" value="F:hydrolase activity"/>
    <property type="evidence" value="ECO:0007669"/>
    <property type="project" value="UniProtKB-KW"/>
</dbReference>
<dbReference type="InterPro" id="IPR023214">
    <property type="entry name" value="HAD_sf"/>
</dbReference>
<proteinExistence type="predicted"/>
<dbReference type="Proteomes" id="UP001324380">
    <property type="component" value="Chromosome"/>
</dbReference>
<dbReference type="NCBIfam" id="TIGR01549">
    <property type="entry name" value="HAD-SF-IA-v1"/>
    <property type="match status" value="1"/>
</dbReference>
<dbReference type="SFLD" id="SFLDG01129">
    <property type="entry name" value="C1.5:_HAD__Beta-PGM__Phosphata"/>
    <property type="match status" value="1"/>
</dbReference>
<evidence type="ECO:0000313" key="1">
    <source>
        <dbReference type="EMBL" id="WPU95789.1"/>
    </source>
</evidence>
<dbReference type="InterPro" id="IPR006439">
    <property type="entry name" value="HAD-SF_hydro_IA"/>
</dbReference>
<organism evidence="1 2">
    <name type="scientific">Mucilaginibacter sabulilitoris</name>
    <dbReference type="NCBI Taxonomy" id="1173583"/>
    <lineage>
        <taxon>Bacteria</taxon>
        <taxon>Pseudomonadati</taxon>
        <taxon>Bacteroidota</taxon>
        <taxon>Sphingobacteriia</taxon>
        <taxon>Sphingobacteriales</taxon>
        <taxon>Sphingobacteriaceae</taxon>
        <taxon>Mucilaginibacter</taxon>
    </lineage>
</organism>
<dbReference type="Pfam" id="PF00702">
    <property type="entry name" value="Hydrolase"/>
    <property type="match status" value="1"/>
</dbReference>
<dbReference type="PRINTS" id="PR00413">
    <property type="entry name" value="HADHALOGNASE"/>
</dbReference>
<protein>
    <submittedName>
        <fullName evidence="1">HAD family hydrolase</fullName>
        <ecNumber evidence="1">3.1.3.-</ecNumber>
    </submittedName>
</protein>
<dbReference type="SFLD" id="SFLDS00003">
    <property type="entry name" value="Haloacid_Dehalogenase"/>
    <property type="match status" value="1"/>
</dbReference>
<evidence type="ECO:0000313" key="2">
    <source>
        <dbReference type="Proteomes" id="UP001324380"/>
    </source>
</evidence>
<sequence length="217" mass="24901">MQKKKYEVLLLDAANTIIYKPDLIPSFLSVLKKNGFDADEIQLRKNHKLLSEVIHFPDVTSKEFYCMFNNEVMLSMGIVSSKQLLDDIFANCSYLPWRPFQDTHVLKTLSIKKAILSNFNASINIKINNIFGDHLFDSIIGSEKEGIGKPNIEFYKRALDVLNVDPEKILYVGDSIKLDVVPARSIGIETYLIDRDRNFLQFNKRIDSLADLIEIIK</sequence>
<reference evidence="1 2" key="1">
    <citation type="submission" date="2023-11" db="EMBL/GenBank/DDBJ databases">
        <title>Analysis of the Genomes of Mucilaginibacter gossypii cycad 4 and M. sabulilitoris SNA2: microbes with the potential for plant growth promotion.</title>
        <authorList>
            <person name="Hirsch A.M."/>
            <person name="Humm E."/>
            <person name="Rubbi M."/>
            <person name="Del Vecchio G."/>
            <person name="Ha S.M."/>
            <person name="Pellegrini M."/>
            <person name="Gunsalus R.P."/>
        </authorList>
    </citation>
    <scope>NUCLEOTIDE SEQUENCE [LARGE SCALE GENOMIC DNA]</scope>
    <source>
        <strain evidence="1 2">SNA2</strain>
    </source>
</reference>
<dbReference type="SUPFAM" id="SSF56784">
    <property type="entry name" value="HAD-like"/>
    <property type="match status" value="1"/>
</dbReference>
<dbReference type="PANTHER" id="PTHR46191">
    <property type="match status" value="1"/>
</dbReference>
<name>A0ABZ0TRP7_9SPHI</name>
<dbReference type="EC" id="3.1.3.-" evidence="1"/>
<dbReference type="Gene3D" id="3.40.50.1000">
    <property type="entry name" value="HAD superfamily/HAD-like"/>
    <property type="match status" value="1"/>
</dbReference>
<dbReference type="PANTHER" id="PTHR46191:SF2">
    <property type="entry name" value="HALOACID DEHALOGENASE-LIKE HYDROLASE DOMAIN-CONTAINING PROTEIN 3"/>
    <property type="match status" value="1"/>
</dbReference>
<dbReference type="Gene3D" id="1.10.150.660">
    <property type="match status" value="1"/>
</dbReference>
<dbReference type="InterPro" id="IPR036412">
    <property type="entry name" value="HAD-like_sf"/>
</dbReference>